<proteinExistence type="inferred from homology"/>
<dbReference type="PANTHER" id="PTHR23111">
    <property type="entry name" value="ZINC FINGER PROTEIN"/>
    <property type="match status" value="1"/>
</dbReference>
<evidence type="ECO:0000256" key="1">
    <source>
        <dbReference type="ARBA" id="ARBA00008287"/>
    </source>
</evidence>
<comment type="similarity">
    <text evidence="1">Belongs to the TEX13 family.</text>
</comment>
<feature type="domain" description="Testis-expressed protein 13 A-D N-terminal" evidence="3">
    <location>
        <begin position="5"/>
        <end position="153"/>
    </location>
</feature>
<dbReference type="GeneID" id="132535823"/>
<evidence type="ECO:0000313" key="4">
    <source>
        <dbReference type="Proteomes" id="UP001652624"/>
    </source>
</evidence>
<sequence>MALKPEDHCGGFRHSAVVAYINEKMAMQAKGSEFYLDNIALSWEEAEDKLMAILEDSEASSEAKEACAWGCLALGVRFSRRQNQLQECRVKWLHDLAEMHKSAAQSLASDLKEISDQQEIERRETAFRLRLAQDNLVEVQKEWHLLRWKLLQAPAGGRMVRNQPMDYTEKQQEENQSVPLEGGSKE</sequence>
<gene>
    <name evidence="5" type="primary">TEX13B</name>
</gene>
<dbReference type="PANTHER" id="PTHR23111:SF64">
    <property type="entry name" value="TESTIS-EXPRESSED PROTEIN 13A"/>
    <property type="match status" value="1"/>
</dbReference>
<dbReference type="RefSeq" id="XP_060039160.1">
    <property type="nucleotide sequence ID" value="XM_060183177.1"/>
</dbReference>
<reference evidence="5" key="1">
    <citation type="submission" date="2025-08" db="UniProtKB">
        <authorList>
            <consortium name="RefSeq"/>
        </authorList>
    </citation>
    <scope>IDENTIFICATION</scope>
</reference>
<evidence type="ECO:0000313" key="5">
    <source>
        <dbReference type="RefSeq" id="XP_060039160.1"/>
    </source>
</evidence>
<evidence type="ECO:0000256" key="2">
    <source>
        <dbReference type="SAM" id="MobiDB-lite"/>
    </source>
</evidence>
<feature type="region of interest" description="Disordered" evidence="2">
    <location>
        <begin position="160"/>
        <end position="186"/>
    </location>
</feature>
<evidence type="ECO:0000259" key="3">
    <source>
        <dbReference type="Pfam" id="PF15186"/>
    </source>
</evidence>
<organism evidence="4 5">
    <name type="scientific">Erinaceus europaeus</name>
    <name type="common">Western European hedgehog</name>
    <dbReference type="NCBI Taxonomy" id="9365"/>
    <lineage>
        <taxon>Eukaryota</taxon>
        <taxon>Metazoa</taxon>
        <taxon>Chordata</taxon>
        <taxon>Craniata</taxon>
        <taxon>Vertebrata</taxon>
        <taxon>Euteleostomi</taxon>
        <taxon>Mammalia</taxon>
        <taxon>Eutheria</taxon>
        <taxon>Laurasiatheria</taxon>
        <taxon>Eulipotyphla</taxon>
        <taxon>Erinaceidae</taxon>
        <taxon>Erinaceinae</taxon>
        <taxon>Erinaceus</taxon>
    </lineage>
</organism>
<accession>A0ABM3WRG5</accession>
<keyword evidence="4" id="KW-1185">Reference proteome</keyword>
<protein>
    <submittedName>
        <fullName evidence="5">Testis-expressed protein 13B</fullName>
    </submittedName>
</protein>
<dbReference type="InterPro" id="IPR028193">
    <property type="entry name" value="TEX13A-D_N"/>
</dbReference>
<dbReference type="Proteomes" id="UP001652624">
    <property type="component" value="Chromosome X"/>
</dbReference>
<dbReference type="Pfam" id="PF15186">
    <property type="entry name" value="TEX13"/>
    <property type="match status" value="1"/>
</dbReference>
<name>A0ABM3WRG5_ERIEU</name>